<dbReference type="InterPro" id="IPR023996">
    <property type="entry name" value="TonB-dep_OMP_SusC/RagA"/>
</dbReference>
<keyword evidence="6 7" id="KW-0998">Cell outer membrane</keyword>
<evidence type="ECO:0000256" key="2">
    <source>
        <dbReference type="ARBA" id="ARBA00022448"/>
    </source>
</evidence>
<comment type="subcellular location">
    <subcellularLocation>
        <location evidence="1 7">Cell outer membrane</location>
        <topology evidence="1 7">Multi-pass membrane protein</topology>
    </subcellularLocation>
</comment>
<gene>
    <name evidence="8" type="ORF">ENH87_21560</name>
</gene>
<evidence type="ECO:0000313" key="8">
    <source>
        <dbReference type="EMBL" id="HEA23479.1"/>
    </source>
</evidence>
<name>A0A831VXC1_9FLAO</name>
<protein>
    <submittedName>
        <fullName evidence="8">SusC/RagA family TonB-linked outer membrane protein</fullName>
    </submittedName>
</protein>
<dbReference type="SUPFAM" id="SSF56935">
    <property type="entry name" value="Porins"/>
    <property type="match status" value="1"/>
</dbReference>
<organism evidence="8">
    <name type="scientific">Pricia antarctica</name>
    <dbReference type="NCBI Taxonomy" id="641691"/>
    <lineage>
        <taxon>Bacteria</taxon>
        <taxon>Pseudomonadati</taxon>
        <taxon>Bacteroidota</taxon>
        <taxon>Flavobacteriia</taxon>
        <taxon>Flavobacteriales</taxon>
        <taxon>Flavobacteriaceae</taxon>
        <taxon>Pricia</taxon>
    </lineage>
</organism>
<keyword evidence="5 7" id="KW-0472">Membrane</keyword>
<dbReference type="Proteomes" id="UP000886191">
    <property type="component" value="Unassembled WGS sequence"/>
</dbReference>
<feature type="non-terminal residue" evidence="8">
    <location>
        <position position="1"/>
    </location>
</feature>
<dbReference type="InterPro" id="IPR039426">
    <property type="entry name" value="TonB-dep_rcpt-like"/>
</dbReference>
<evidence type="ECO:0000256" key="5">
    <source>
        <dbReference type="ARBA" id="ARBA00023136"/>
    </source>
</evidence>
<dbReference type="NCBIfam" id="TIGR04056">
    <property type="entry name" value="OMP_RagA_SusC"/>
    <property type="match status" value="1"/>
</dbReference>
<evidence type="ECO:0000256" key="7">
    <source>
        <dbReference type="PROSITE-ProRule" id="PRU01360"/>
    </source>
</evidence>
<comment type="similarity">
    <text evidence="7">Belongs to the TonB-dependent receptor family.</text>
</comment>
<dbReference type="InterPro" id="IPR036942">
    <property type="entry name" value="Beta-barrel_TonB_sf"/>
</dbReference>
<sequence length="600" mass="65951">VRVQTLGEAINKTASIIGSIYGEYEIVDGLKFKTQVGLDYFNFNNNRFVPSYNDDSEGGSTHSQAFASIVKNSGDGQTLLFTNSLNYTKTFADVHNVEFLLLSEKYENTFNSTNASSRNSISDEVNQLSDEQSALSSQTIEYNRIGYLARLNYNYDGKYIFAGSIRRDASSRFGANNKWGWFPSVALGYNIAKESFMENTAFSTLKLRGSYGLVGNDNIGNYQFSPTLNTNFLYPIGGIAAVGTTANGLANPDLKWEETSITNIGFDLGLFQEKFTASVEYFNNTSDDLLLSRPTPTSLGFNTGSVTENVGSVETKGFEVNLGYNDFEGDFTWSANLNFSTATNEVKSLGLVEEITGGGFEGANISRIIVGEPLFYFFGLVSDGIYQSQAEVDAVFTADPGQTTVQPGDVRFLDLNNDGTITSDDRTNIGNPFPDVTFGLNLNADYKNFDVNLFVNGVAGNDIYNTNVYDLQGQTRLFNSGVAVLDRWTPTNPSTTVPRALGAPQNVAISDYFVEDGSYVRLKNVTLGYTLPNDFLKDYFSKFRIYISGQNLITITDYSGLDPEISTNNDDAFTQNVELGVDRGNYPQPLSLLMGLQVTF</sequence>
<dbReference type="GO" id="GO:0009279">
    <property type="term" value="C:cell outer membrane"/>
    <property type="evidence" value="ECO:0007669"/>
    <property type="project" value="UniProtKB-SubCell"/>
</dbReference>
<evidence type="ECO:0000256" key="3">
    <source>
        <dbReference type="ARBA" id="ARBA00022452"/>
    </source>
</evidence>
<proteinExistence type="inferred from homology"/>
<evidence type="ECO:0000256" key="1">
    <source>
        <dbReference type="ARBA" id="ARBA00004571"/>
    </source>
</evidence>
<keyword evidence="4 7" id="KW-0812">Transmembrane</keyword>
<keyword evidence="2 7" id="KW-0813">Transport</keyword>
<comment type="caution">
    <text evidence="8">The sequence shown here is derived from an EMBL/GenBank/DDBJ whole genome shotgun (WGS) entry which is preliminary data.</text>
</comment>
<dbReference type="PROSITE" id="PS52016">
    <property type="entry name" value="TONB_DEPENDENT_REC_3"/>
    <property type="match status" value="1"/>
</dbReference>
<dbReference type="Gene3D" id="2.40.170.20">
    <property type="entry name" value="TonB-dependent receptor, beta-barrel domain"/>
    <property type="match status" value="1"/>
</dbReference>
<accession>A0A831VXC1</accession>
<evidence type="ECO:0000256" key="6">
    <source>
        <dbReference type="ARBA" id="ARBA00023237"/>
    </source>
</evidence>
<reference evidence="8" key="1">
    <citation type="journal article" date="2020" name="mSystems">
        <title>Genome- and Community-Level Interaction Insights into Carbon Utilization and Element Cycling Functions of Hydrothermarchaeota in Hydrothermal Sediment.</title>
        <authorList>
            <person name="Zhou Z."/>
            <person name="Liu Y."/>
            <person name="Xu W."/>
            <person name="Pan J."/>
            <person name="Luo Z.H."/>
            <person name="Li M."/>
        </authorList>
    </citation>
    <scope>NUCLEOTIDE SEQUENCE [LARGE SCALE GENOMIC DNA]</scope>
    <source>
        <strain evidence="8">HyVt-345</strain>
    </source>
</reference>
<keyword evidence="3 7" id="KW-1134">Transmembrane beta strand</keyword>
<dbReference type="EMBL" id="DRGL01000081">
    <property type="protein sequence ID" value="HEA23479.1"/>
    <property type="molecule type" value="Genomic_DNA"/>
</dbReference>
<dbReference type="AlphaFoldDB" id="A0A831VXC1"/>
<evidence type="ECO:0000256" key="4">
    <source>
        <dbReference type="ARBA" id="ARBA00022692"/>
    </source>
</evidence>